<feature type="transmembrane region" description="Helical" evidence="2">
    <location>
        <begin position="68"/>
        <end position="85"/>
    </location>
</feature>
<dbReference type="InterPro" id="IPR016134">
    <property type="entry name" value="Dockerin_dom"/>
</dbReference>
<dbReference type="PANTHER" id="PTHR35812">
    <property type="entry name" value="LIPOPROTEIN"/>
    <property type="match status" value="1"/>
</dbReference>
<dbReference type="AlphaFoldDB" id="A0A975GR75"/>
<keyword evidence="5" id="KW-1185">Reference proteome</keyword>
<proteinExistence type="predicted"/>
<dbReference type="PANTHER" id="PTHR35812:SF1">
    <property type="entry name" value="LIPOPROTEIN"/>
    <property type="match status" value="1"/>
</dbReference>
<feature type="compositionally biased region" description="Polar residues" evidence="1">
    <location>
        <begin position="265"/>
        <end position="276"/>
    </location>
</feature>
<accession>A0A975GR75</accession>
<dbReference type="KEGG" id="dmm:dnm_067060"/>
<feature type="region of interest" description="Disordered" evidence="1">
    <location>
        <begin position="257"/>
        <end position="284"/>
    </location>
</feature>
<dbReference type="GO" id="GO:0000272">
    <property type="term" value="P:polysaccharide catabolic process"/>
    <property type="evidence" value="ECO:0007669"/>
    <property type="project" value="InterPro"/>
</dbReference>
<name>A0A975GR75_9BACT</name>
<dbReference type="InterPro" id="IPR011460">
    <property type="entry name" value="Lcl_C"/>
</dbReference>
<evidence type="ECO:0000256" key="2">
    <source>
        <dbReference type="SAM" id="Phobius"/>
    </source>
</evidence>
<evidence type="ECO:0000256" key="1">
    <source>
        <dbReference type="SAM" id="MobiDB-lite"/>
    </source>
</evidence>
<dbReference type="InterPro" id="IPR036439">
    <property type="entry name" value="Dockerin_dom_sf"/>
</dbReference>
<dbReference type="PROSITE" id="PS00018">
    <property type="entry name" value="EF_HAND_1"/>
    <property type="match status" value="1"/>
</dbReference>
<evidence type="ECO:0000313" key="5">
    <source>
        <dbReference type="Proteomes" id="UP000663722"/>
    </source>
</evidence>
<dbReference type="PROSITE" id="PS51766">
    <property type="entry name" value="DOCKERIN"/>
    <property type="match status" value="1"/>
</dbReference>
<evidence type="ECO:0000259" key="3">
    <source>
        <dbReference type="PROSITE" id="PS51766"/>
    </source>
</evidence>
<dbReference type="Pfam" id="PF07603">
    <property type="entry name" value="Lcl_C"/>
    <property type="match status" value="2"/>
</dbReference>
<feature type="domain" description="Dockerin" evidence="3">
    <location>
        <begin position="610"/>
        <end position="671"/>
    </location>
</feature>
<dbReference type="SUPFAM" id="SSF63446">
    <property type="entry name" value="Type I dockerin domain"/>
    <property type="match status" value="1"/>
</dbReference>
<keyword evidence="2" id="KW-0812">Transmembrane</keyword>
<dbReference type="EMBL" id="CP061800">
    <property type="protein sequence ID" value="QTA90645.1"/>
    <property type="molecule type" value="Genomic_DNA"/>
</dbReference>
<keyword evidence="2" id="KW-0472">Membrane</keyword>
<feature type="region of interest" description="Disordered" evidence="1">
    <location>
        <begin position="564"/>
        <end position="589"/>
    </location>
</feature>
<gene>
    <name evidence="4" type="ORF">dnm_067060</name>
</gene>
<dbReference type="Proteomes" id="UP000663722">
    <property type="component" value="Chromosome"/>
</dbReference>
<protein>
    <submittedName>
        <fullName evidence="4">DUF1566</fullName>
    </submittedName>
</protein>
<reference evidence="4" key="1">
    <citation type="journal article" date="2021" name="Microb. Physiol.">
        <title>Proteogenomic Insights into the Physiology of Marine, Sulfate-Reducing, Filamentous Desulfonema limicola and Desulfonema magnum.</title>
        <authorList>
            <person name="Schnaars V."/>
            <person name="Wohlbrand L."/>
            <person name="Scheve S."/>
            <person name="Hinrichs C."/>
            <person name="Reinhardt R."/>
            <person name="Rabus R."/>
        </authorList>
    </citation>
    <scope>NUCLEOTIDE SEQUENCE</scope>
    <source>
        <strain evidence="4">4be13</strain>
    </source>
</reference>
<evidence type="ECO:0000313" key="4">
    <source>
        <dbReference type="EMBL" id="QTA90645.1"/>
    </source>
</evidence>
<dbReference type="Gene3D" id="1.10.1330.10">
    <property type="entry name" value="Dockerin domain"/>
    <property type="match status" value="1"/>
</dbReference>
<organism evidence="4 5">
    <name type="scientific">Desulfonema magnum</name>
    <dbReference type="NCBI Taxonomy" id="45655"/>
    <lineage>
        <taxon>Bacteria</taxon>
        <taxon>Pseudomonadati</taxon>
        <taxon>Thermodesulfobacteriota</taxon>
        <taxon>Desulfobacteria</taxon>
        <taxon>Desulfobacterales</taxon>
        <taxon>Desulfococcaceae</taxon>
        <taxon>Desulfonema</taxon>
    </lineage>
</organism>
<keyword evidence="2" id="KW-1133">Transmembrane helix</keyword>
<sequence length="671" mass="72235">MLRAKNQGKRGFKVNILKSAQCSRIFLCISSHFDVMLADNNKLPVVAWPETGKGDIELKIFIIIKKNVFEFGMVFLILMVLLPVICAQAQTPDMIKSVSPLSARQGETITLTITLDESLSSPPLPPSEIMPESVKIGTLEGTSISRSDFVITAIFSIPVGESAGTKDVSLEFSAPPDQPDMGSLISAENDAFEVLSGEDTDSPAEEPSDSSQETVITDVLYTVTDTGQEKCYNASSNIACPGSGQAFYGQDAQHTGAVPDFTDNGDGTVTDNNTGLMWQKSADTDGDGDIDAADKLTWTEIQAYPVTLNVQNFGGYSDWRVPSIKELYSLTEFSGSDPSGYEDTDTSGLTPFIDTDYFDFAYGDTDAGERVIDAQYASDTLYVGTTSDGSTLFGVNFADGRIKGYGLSIHGSDKTFFLICVRGNTSYGDNNFANNGDGTVTDSATGLMWSQADSGTGMTWEDALAWVEQKNAENYLGYDDWRMPNAKELQSIVDYTRSPDTTASAAIDLIFSVTSITNEAGQTDYPFYWAGTTHTTWNGMGGGAVYVAFGRALGYMNGSWQDVHGAGAQRSDPKTGDPEEYPTGHGPQGDAIRIYNYVRCVRDTGESPGDTCMAGNIDGTGSVTVKDAVMVLQILTSINPDNVQPCADINDDGKIGHEELVYILRKVAGFI</sequence>
<dbReference type="InterPro" id="IPR018247">
    <property type="entry name" value="EF_Hand_1_Ca_BS"/>
</dbReference>